<dbReference type="Pfam" id="PF00196">
    <property type="entry name" value="GerE"/>
    <property type="match status" value="1"/>
</dbReference>
<dbReference type="SMART" id="SM00421">
    <property type="entry name" value="HTH_LUXR"/>
    <property type="match status" value="1"/>
</dbReference>
<dbReference type="PANTHER" id="PTHR43214">
    <property type="entry name" value="TWO-COMPONENT RESPONSE REGULATOR"/>
    <property type="match status" value="1"/>
</dbReference>
<gene>
    <name evidence="3" type="ORF">HMPREF9445_00262</name>
</gene>
<dbReference type="CDD" id="cd06170">
    <property type="entry name" value="LuxR_C_like"/>
    <property type="match status" value="1"/>
</dbReference>
<name>A0ABP2KVJ0_9BACE</name>
<evidence type="ECO:0000313" key="4">
    <source>
        <dbReference type="Proteomes" id="UP000010321"/>
    </source>
</evidence>
<dbReference type="InterPro" id="IPR011006">
    <property type="entry name" value="CheY-like_superfamily"/>
</dbReference>
<sequence length="233" mass="26368">MYICSGVFLYVCIMREFIIADNQDITKAGMMFLLSKQKDTALLLEADNKAELIQQLRLHPEAVVILDYTLFDFTGADELIVLHERFKTADWLLFSDELSVSFLRQVLFSSMAFGVVLKDNSREEILTALQCASRKERFICNHVSNLLLSGNNQPAAPHPALQDALLTPAERSILKEIALGKTTKEIAAERNLSFHTVNSHRKNIFRKLSVNNAHEATKYAMKAGIVDLVEYYI</sequence>
<proteinExistence type="predicted"/>
<comment type="caution">
    <text evidence="3">The sequence shown here is derived from an EMBL/GenBank/DDBJ whole genome shotgun (WGS) entry which is preliminary data.</text>
</comment>
<keyword evidence="1" id="KW-0238">DNA-binding</keyword>
<protein>
    <submittedName>
        <fullName evidence="3">Transcriptional regulator, LuxR family</fullName>
    </submittedName>
</protein>
<evidence type="ECO:0000256" key="1">
    <source>
        <dbReference type="ARBA" id="ARBA00023125"/>
    </source>
</evidence>
<dbReference type="PROSITE" id="PS50043">
    <property type="entry name" value="HTH_LUXR_2"/>
    <property type="match status" value="1"/>
</dbReference>
<feature type="domain" description="HTH luxR-type" evidence="2">
    <location>
        <begin position="159"/>
        <end position="224"/>
    </location>
</feature>
<dbReference type="InterPro" id="IPR016032">
    <property type="entry name" value="Sig_transdc_resp-reg_C-effctor"/>
</dbReference>
<reference evidence="3 4" key="1">
    <citation type="submission" date="2011-02" db="EMBL/GenBank/DDBJ databases">
        <authorList>
            <person name="Weinstock G."/>
            <person name="Sodergren E."/>
            <person name="Clifton S."/>
            <person name="Fulton L."/>
            <person name="Fulton B."/>
            <person name="Courtney L."/>
            <person name="Fronick C."/>
            <person name="Harrison M."/>
            <person name="Strong C."/>
            <person name="Farmer C."/>
            <person name="Delahaunty K."/>
            <person name="Markovic C."/>
            <person name="Hall O."/>
            <person name="Minx P."/>
            <person name="Tomlinson C."/>
            <person name="Mitreva M."/>
            <person name="Hou S."/>
            <person name="Chen J."/>
            <person name="Wollam A."/>
            <person name="Pepin K.H."/>
            <person name="Johnson M."/>
            <person name="Bhonagiri V."/>
            <person name="Zhang X."/>
            <person name="Suruliraj S."/>
            <person name="Warren W."/>
            <person name="Chinwalla A."/>
            <person name="Mardis E.R."/>
            <person name="Wilson R.K."/>
        </authorList>
    </citation>
    <scope>NUCLEOTIDE SEQUENCE [LARGE SCALE GENOMIC DNA]</scope>
    <source>
        <strain evidence="3 4">YIT 12056</strain>
    </source>
</reference>
<evidence type="ECO:0000259" key="2">
    <source>
        <dbReference type="PROSITE" id="PS50043"/>
    </source>
</evidence>
<evidence type="ECO:0000313" key="3">
    <source>
        <dbReference type="EMBL" id="EGF54603.1"/>
    </source>
</evidence>
<dbReference type="EMBL" id="AFBM01000004">
    <property type="protein sequence ID" value="EGF54603.1"/>
    <property type="molecule type" value="Genomic_DNA"/>
</dbReference>
<dbReference type="Proteomes" id="UP000010321">
    <property type="component" value="Unassembled WGS sequence"/>
</dbReference>
<dbReference type="SUPFAM" id="SSF52172">
    <property type="entry name" value="CheY-like"/>
    <property type="match status" value="1"/>
</dbReference>
<dbReference type="InterPro" id="IPR000792">
    <property type="entry name" value="Tscrpt_reg_LuxR_C"/>
</dbReference>
<dbReference type="Gene3D" id="3.40.50.2300">
    <property type="match status" value="1"/>
</dbReference>
<keyword evidence="4" id="KW-1185">Reference proteome</keyword>
<dbReference type="PRINTS" id="PR00038">
    <property type="entry name" value="HTHLUXR"/>
</dbReference>
<dbReference type="SUPFAM" id="SSF46894">
    <property type="entry name" value="C-terminal effector domain of the bipartite response regulators"/>
    <property type="match status" value="1"/>
</dbReference>
<organism evidence="3 4">
    <name type="scientific">Bacteroides clarus YIT 12056</name>
    <dbReference type="NCBI Taxonomy" id="762984"/>
    <lineage>
        <taxon>Bacteria</taxon>
        <taxon>Pseudomonadati</taxon>
        <taxon>Bacteroidota</taxon>
        <taxon>Bacteroidia</taxon>
        <taxon>Bacteroidales</taxon>
        <taxon>Bacteroidaceae</taxon>
        <taxon>Bacteroides</taxon>
    </lineage>
</organism>
<accession>A0ABP2KVJ0</accession>
<dbReference type="PANTHER" id="PTHR43214:SF43">
    <property type="entry name" value="TWO-COMPONENT RESPONSE REGULATOR"/>
    <property type="match status" value="1"/>
</dbReference>
<dbReference type="InterPro" id="IPR039420">
    <property type="entry name" value="WalR-like"/>
</dbReference>